<dbReference type="Proteomes" id="UP000823775">
    <property type="component" value="Unassembled WGS sequence"/>
</dbReference>
<dbReference type="CDD" id="cd14798">
    <property type="entry name" value="RX-CC_like"/>
    <property type="match status" value="1"/>
</dbReference>
<evidence type="ECO:0000256" key="8">
    <source>
        <dbReference type="ARBA" id="ARBA00022737"/>
    </source>
</evidence>
<evidence type="ECO:0000256" key="5">
    <source>
        <dbReference type="ARBA" id="ARBA00022490"/>
    </source>
</evidence>
<evidence type="ECO:0000256" key="6">
    <source>
        <dbReference type="ARBA" id="ARBA00022614"/>
    </source>
</evidence>
<evidence type="ECO:0000256" key="3">
    <source>
        <dbReference type="ARBA" id="ARBA00004496"/>
    </source>
</evidence>
<dbReference type="InterPro" id="IPR021929">
    <property type="entry name" value="R1A-like_N"/>
</dbReference>
<keyword evidence="19" id="KW-1185">Reference proteome</keyword>
<dbReference type="InterPro" id="IPR036388">
    <property type="entry name" value="WH-like_DNA-bd_sf"/>
</dbReference>
<dbReference type="Gene3D" id="1.10.8.430">
    <property type="entry name" value="Helical domain of apoptotic protease-activating factors"/>
    <property type="match status" value="1"/>
</dbReference>
<feature type="domain" description="Disease resistance protein winged helix" evidence="16">
    <location>
        <begin position="763"/>
        <end position="832"/>
    </location>
</feature>
<dbReference type="InterPro" id="IPR055414">
    <property type="entry name" value="LRR_R13L4/SHOC2-like"/>
</dbReference>
<dbReference type="PANTHER" id="PTHR23155">
    <property type="entry name" value="DISEASE RESISTANCE PROTEIN RP"/>
    <property type="match status" value="1"/>
</dbReference>
<dbReference type="InterPro" id="IPR038005">
    <property type="entry name" value="RX-like_CC"/>
</dbReference>
<keyword evidence="6" id="KW-0433">Leucine-rich repeat</keyword>
<dbReference type="InterPro" id="IPR042197">
    <property type="entry name" value="Apaf_helical"/>
</dbReference>
<evidence type="ECO:0000256" key="13">
    <source>
        <dbReference type="ARBA" id="ARBA00023136"/>
    </source>
</evidence>
<dbReference type="PANTHER" id="PTHR23155:SF1152">
    <property type="entry name" value="AAA+ ATPASE DOMAIN-CONTAINING PROTEIN"/>
    <property type="match status" value="1"/>
</dbReference>
<dbReference type="Gene3D" id="3.40.50.300">
    <property type="entry name" value="P-loop containing nucleotide triphosphate hydrolases"/>
    <property type="match status" value="1"/>
</dbReference>
<evidence type="ECO:0000256" key="4">
    <source>
        <dbReference type="ARBA" id="ARBA00008894"/>
    </source>
</evidence>
<evidence type="ECO:0000256" key="7">
    <source>
        <dbReference type="ARBA" id="ARBA00022667"/>
    </source>
</evidence>
<accession>A0ABS8TJS9</accession>
<evidence type="ECO:0000256" key="11">
    <source>
        <dbReference type="ARBA" id="ARBA00022840"/>
    </source>
</evidence>
<dbReference type="PRINTS" id="PR00364">
    <property type="entry name" value="DISEASERSIST"/>
</dbReference>
<feature type="domain" description="Late blight resistance protein R1A-like N-terminal" evidence="15">
    <location>
        <begin position="75"/>
        <end position="357"/>
    </location>
</feature>
<proteinExistence type="inferred from homology"/>
<comment type="subcellular location">
    <subcellularLocation>
        <location evidence="3">Cytoplasm</location>
    </subcellularLocation>
    <subcellularLocation>
        <location evidence="2">Membrane</location>
        <topology evidence="2">Peripheral membrane protein</topology>
    </subcellularLocation>
</comment>
<evidence type="ECO:0000313" key="19">
    <source>
        <dbReference type="Proteomes" id="UP000823775"/>
    </source>
</evidence>
<dbReference type="Gene3D" id="3.80.10.10">
    <property type="entry name" value="Ribonuclease Inhibitor"/>
    <property type="match status" value="1"/>
</dbReference>
<gene>
    <name evidence="18" type="ORF">HAX54_012444</name>
</gene>
<keyword evidence="9" id="KW-0547">Nucleotide-binding</keyword>
<evidence type="ECO:0000256" key="1">
    <source>
        <dbReference type="ARBA" id="ARBA00002074"/>
    </source>
</evidence>
<comment type="function">
    <text evidence="1">Confers resistance to late blight (Phytophthora infestans) races carrying the avirulence gene Avr1. Resistance proteins guard the plant against pathogens that contain an appropriate avirulence protein via an indirect interaction with this avirulence protein. That triggers a defense system including the hypersensitive response, which restricts the pathogen growth.</text>
</comment>
<dbReference type="InterPro" id="IPR032675">
    <property type="entry name" value="LRR_dom_sf"/>
</dbReference>
<keyword evidence="12" id="KW-0175">Coiled coil</keyword>
<evidence type="ECO:0000259" key="17">
    <source>
        <dbReference type="Pfam" id="PF23598"/>
    </source>
</evidence>
<dbReference type="EMBL" id="JACEIK010001723">
    <property type="protein sequence ID" value="MCD7471776.1"/>
    <property type="molecule type" value="Genomic_DNA"/>
</dbReference>
<evidence type="ECO:0000256" key="10">
    <source>
        <dbReference type="ARBA" id="ARBA00022821"/>
    </source>
</evidence>
<dbReference type="InterPro" id="IPR058922">
    <property type="entry name" value="WHD_DRP"/>
</dbReference>
<evidence type="ECO:0000313" key="18">
    <source>
        <dbReference type="EMBL" id="MCD7471776.1"/>
    </source>
</evidence>
<sequence>MSSHNVSKERIKFLQRELKFLDTFLILESKKVESNDMPGYATQKAQDLLRNSQVALSSLDLTSPNSSQVVQQMEDDIRMTKVEIRANYSFYKTSLQLSASRDGIADLKFVEDFMDIVAVHLHDLVKIDDAPSLQEVLKELKMLRSFIRFVSERCNEPQNQHTFFTHALVVAGHAAMLVWLYFTGHGYENQDLALGEINVLVFLQMKIKPIQPSIREIYVAVLQALKSTIQSGWHPDIQNEHAADCEAGFLETILHNLGGLSTNSNPSRIVALKDQMEILQEMLKLLRANIIHIPIQDIKFHLSDINSFIVDAGLLVYSLYDSEENMALGEVNQALLDLPGNIQQIKAIIYFIIRKPFQSNLPMIHGLGYVDILLNKLEEFQARYADSLHPIQKQLQIIQNQLLSLQPFLKAVAEKQHSMSEGQHCATLLIGKAYEVEYIVDAACISKEVPYWCLERWLIDIVKEITLIITELPKIQEKKMIQDTINTNIGNTMSAQLDRTPNMNEEIVGFEDEIAKLRAQLTKGTKSRDVISIVGMPGQGKTTLAYRLYSDKSVVAHFDIRAQCSVSQLYSRIDLVLAILHDAAGENSQRSKKREDELADELRKTLLPKRYLILLDDVWENSVWDDLTGCFQDANNGSRIIITTRDHEVANYSRCHSDPLQLRMFNDGESWKLLKKKVFGEERCSPSLSNVGRKIAKKCGKLPLSVALVAGILSEMEKKEECWEHVAANLGSHIHSDSKAIIEQSYQNLPYHLRCCFLYFGAFLEDSMISVSKLTKLWTSEGFIKSYEGKSPEDIAECYLENLIGRNLVIDAKRSFGGKIKTCRIHDLLHDFCKERAKEENLLLWIEWGKNADPSSHVYSHKQLAQRRMSVYAGVGTLKEWSSSCSLVGSVIFHRYSSIAQASHIFHSFKFLKVLDLELANIDSLPTNLVHLRYFAAGINQKSIPPSISNLWNLETLILRNRKRTLFLPDTLWKMVKLRHLHVSASSRRHPHVSASTRTYFTIKNAEELPQTSSKLYDFETLSCPYFSCVEDAELMLRKTPNLQKLICMFVGTRSYQYPVLEFPSRLETLKIIRPHLKWNICYPGLHLSLCISSPNIKNLTVSNFYLVHCNLSNIGLLQNLQVLKLVAVYFQERQWEVSNDDFLQLKVLKLVDCVWFHEWTVTDDAFPSLEHLVLHGCKRLKAIPSCFGDIGSLMSIEVKKCNESVVNSAREIFHTQVEDYQNSGFEVFIL</sequence>
<dbReference type="SUPFAM" id="SSF52058">
    <property type="entry name" value="L domain-like"/>
    <property type="match status" value="1"/>
</dbReference>
<dbReference type="Gene3D" id="1.10.10.10">
    <property type="entry name" value="Winged helix-like DNA-binding domain superfamily/Winged helix DNA-binding domain"/>
    <property type="match status" value="1"/>
</dbReference>
<evidence type="ECO:0000256" key="12">
    <source>
        <dbReference type="ARBA" id="ARBA00023054"/>
    </source>
</evidence>
<dbReference type="Pfam" id="PF12061">
    <property type="entry name" value="NB-LRR"/>
    <property type="match status" value="1"/>
</dbReference>
<evidence type="ECO:0000259" key="16">
    <source>
        <dbReference type="Pfam" id="PF23559"/>
    </source>
</evidence>
<keyword evidence="10" id="KW-0611">Plant defense</keyword>
<name>A0ABS8TJS9_DATST</name>
<reference evidence="18 19" key="1">
    <citation type="journal article" date="2021" name="BMC Genomics">
        <title>Datura genome reveals duplications of psychoactive alkaloid biosynthetic genes and high mutation rate following tissue culture.</title>
        <authorList>
            <person name="Rajewski A."/>
            <person name="Carter-House D."/>
            <person name="Stajich J."/>
            <person name="Litt A."/>
        </authorList>
    </citation>
    <scope>NUCLEOTIDE SEQUENCE [LARGE SCALE GENOMIC DNA]</scope>
    <source>
        <strain evidence="18">AR-01</strain>
    </source>
</reference>
<evidence type="ECO:0000259" key="15">
    <source>
        <dbReference type="Pfam" id="PF12061"/>
    </source>
</evidence>
<keyword evidence="5" id="KW-0963">Cytoplasm</keyword>
<organism evidence="18 19">
    <name type="scientific">Datura stramonium</name>
    <name type="common">Jimsonweed</name>
    <name type="synonym">Common thornapple</name>
    <dbReference type="NCBI Taxonomy" id="4076"/>
    <lineage>
        <taxon>Eukaryota</taxon>
        <taxon>Viridiplantae</taxon>
        <taxon>Streptophyta</taxon>
        <taxon>Embryophyta</taxon>
        <taxon>Tracheophyta</taxon>
        <taxon>Spermatophyta</taxon>
        <taxon>Magnoliopsida</taxon>
        <taxon>eudicotyledons</taxon>
        <taxon>Gunneridae</taxon>
        <taxon>Pentapetalae</taxon>
        <taxon>asterids</taxon>
        <taxon>lamiids</taxon>
        <taxon>Solanales</taxon>
        <taxon>Solanaceae</taxon>
        <taxon>Solanoideae</taxon>
        <taxon>Datureae</taxon>
        <taxon>Datura</taxon>
    </lineage>
</organism>
<keyword evidence="7" id="KW-0381">Hypersensitive response</keyword>
<feature type="domain" description="NB-ARC" evidence="14">
    <location>
        <begin position="511"/>
        <end position="682"/>
    </location>
</feature>
<keyword evidence="8" id="KW-0677">Repeat</keyword>
<evidence type="ECO:0000256" key="2">
    <source>
        <dbReference type="ARBA" id="ARBA00004170"/>
    </source>
</evidence>
<protein>
    <submittedName>
        <fullName evidence="18">Uncharacterized protein</fullName>
    </submittedName>
</protein>
<keyword evidence="13" id="KW-0472">Membrane</keyword>
<feature type="domain" description="Disease resistance R13L4/SHOC-2-like LRR" evidence="17">
    <location>
        <begin position="904"/>
        <end position="1223"/>
    </location>
</feature>
<dbReference type="Pfam" id="PF23559">
    <property type="entry name" value="WHD_DRP"/>
    <property type="match status" value="1"/>
</dbReference>
<dbReference type="InterPro" id="IPR027417">
    <property type="entry name" value="P-loop_NTPase"/>
</dbReference>
<dbReference type="InterPro" id="IPR044974">
    <property type="entry name" value="Disease_R_plants"/>
</dbReference>
<dbReference type="Pfam" id="PF00931">
    <property type="entry name" value="NB-ARC"/>
    <property type="match status" value="1"/>
</dbReference>
<dbReference type="SUPFAM" id="SSF52540">
    <property type="entry name" value="P-loop containing nucleoside triphosphate hydrolases"/>
    <property type="match status" value="1"/>
</dbReference>
<comment type="caution">
    <text evidence="18">The sequence shown here is derived from an EMBL/GenBank/DDBJ whole genome shotgun (WGS) entry which is preliminary data.</text>
</comment>
<dbReference type="InterPro" id="IPR002182">
    <property type="entry name" value="NB-ARC"/>
</dbReference>
<keyword evidence="11" id="KW-0067">ATP-binding</keyword>
<comment type="similarity">
    <text evidence="4">Belongs to the disease resistance NB-LRR family.</text>
</comment>
<evidence type="ECO:0000256" key="9">
    <source>
        <dbReference type="ARBA" id="ARBA00022741"/>
    </source>
</evidence>
<evidence type="ECO:0000259" key="14">
    <source>
        <dbReference type="Pfam" id="PF00931"/>
    </source>
</evidence>
<dbReference type="Pfam" id="PF23598">
    <property type="entry name" value="LRR_14"/>
    <property type="match status" value="1"/>
</dbReference>